<evidence type="ECO:0000259" key="5">
    <source>
        <dbReference type="PROSITE" id="PS50931"/>
    </source>
</evidence>
<dbReference type="InterPro" id="IPR036390">
    <property type="entry name" value="WH_DNA-bd_sf"/>
</dbReference>
<dbReference type="Gene3D" id="3.40.190.290">
    <property type="match status" value="1"/>
</dbReference>
<dbReference type="AlphaFoldDB" id="A0A3B1B4Y8"/>
<dbReference type="Pfam" id="PF00126">
    <property type="entry name" value="HTH_1"/>
    <property type="match status" value="1"/>
</dbReference>
<evidence type="ECO:0000256" key="1">
    <source>
        <dbReference type="ARBA" id="ARBA00009437"/>
    </source>
</evidence>
<evidence type="ECO:0000256" key="3">
    <source>
        <dbReference type="ARBA" id="ARBA00023125"/>
    </source>
</evidence>
<dbReference type="SUPFAM" id="SSF53850">
    <property type="entry name" value="Periplasmic binding protein-like II"/>
    <property type="match status" value="1"/>
</dbReference>
<protein>
    <submittedName>
        <fullName evidence="6">Transcriptional regulator, LysR family</fullName>
    </submittedName>
</protein>
<dbReference type="InterPro" id="IPR000847">
    <property type="entry name" value="LysR_HTH_N"/>
</dbReference>
<dbReference type="InterPro" id="IPR005119">
    <property type="entry name" value="LysR_subst-bd"/>
</dbReference>
<feature type="domain" description="HTH lysR-type" evidence="5">
    <location>
        <begin position="1"/>
        <end position="58"/>
    </location>
</feature>
<gene>
    <name evidence="6" type="ORF">MNBD_GAMMA19-484</name>
</gene>
<name>A0A3B1B4Y8_9ZZZZ</name>
<dbReference type="PANTHER" id="PTHR30126:SF81">
    <property type="entry name" value="HTH-TYPE TRANSCRIPTIONAL REGULATOR ILVY"/>
    <property type="match status" value="1"/>
</dbReference>
<evidence type="ECO:0000256" key="4">
    <source>
        <dbReference type="ARBA" id="ARBA00023163"/>
    </source>
</evidence>
<keyword evidence="2" id="KW-0805">Transcription regulation</keyword>
<evidence type="ECO:0000256" key="2">
    <source>
        <dbReference type="ARBA" id="ARBA00023015"/>
    </source>
</evidence>
<keyword evidence="4" id="KW-0804">Transcription</keyword>
<dbReference type="GO" id="GO:0000976">
    <property type="term" value="F:transcription cis-regulatory region binding"/>
    <property type="evidence" value="ECO:0007669"/>
    <property type="project" value="TreeGrafter"/>
</dbReference>
<dbReference type="PROSITE" id="PS50931">
    <property type="entry name" value="HTH_LYSR"/>
    <property type="match status" value="1"/>
</dbReference>
<dbReference type="PRINTS" id="PR00039">
    <property type="entry name" value="HTHLYSR"/>
</dbReference>
<comment type="similarity">
    <text evidence="1">Belongs to the LysR transcriptional regulatory family.</text>
</comment>
<dbReference type="Pfam" id="PF03466">
    <property type="entry name" value="LysR_substrate"/>
    <property type="match status" value="1"/>
</dbReference>
<reference evidence="6" key="1">
    <citation type="submission" date="2018-06" db="EMBL/GenBank/DDBJ databases">
        <authorList>
            <person name="Zhirakovskaya E."/>
        </authorList>
    </citation>
    <scope>NUCLEOTIDE SEQUENCE</scope>
</reference>
<dbReference type="InterPro" id="IPR036388">
    <property type="entry name" value="WH-like_DNA-bd_sf"/>
</dbReference>
<sequence>MDTVNLQTFIVAAELKSFSLAAEQLYLTQPAISKRIAALETELGSALFDRIARRISLTEAGREFLPRARTILSEIEDSRRLISNLTGTVAGQLSIGTSHHIGLHRLPPVLRQFSKTYPDVALDLQFMDSEAACRAVQTGDLELGIVTLPLEPLADLKSELIWPDPLDIVVAQDHPLAKKSRLDFQQLAAHPAILPSPGTYTRQLLERSVTKVGGKLGANMTTNYLETIKMMVEVGLGWSVLPCSMLNEELLALKIHGIKLARQLGIVRHQARTLSNAASAMINTLQTQI</sequence>
<keyword evidence="3" id="KW-0238">DNA-binding</keyword>
<dbReference type="GO" id="GO:0003700">
    <property type="term" value="F:DNA-binding transcription factor activity"/>
    <property type="evidence" value="ECO:0007669"/>
    <property type="project" value="InterPro"/>
</dbReference>
<dbReference type="SUPFAM" id="SSF46785">
    <property type="entry name" value="Winged helix' DNA-binding domain"/>
    <property type="match status" value="1"/>
</dbReference>
<dbReference type="Gene3D" id="1.10.10.10">
    <property type="entry name" value="Winged helix-like DNA-binding domain superfamily/Winged helix DNA-binding domain"/>
    <property type="match status" value="1"/>
</dbReference>
<organism evidence="6">
    <name type="scientific">hydrothermal vent metagenome</name>
    <dbReference type="NCBI Taxonomy" id="652676"/>
    <lineage>
        <taxon>unclassified sequences</taxon>
        <taxon>metagenomes</taxon>
        <taxon>ecological metagenomes</taxon>
    </lineage>
</organism>
<dbReference type="FunFam" id="1.10.10.10:FF:000001">
    <property type="entry name" value="LysR family transcriptional regulator"/>
    <property type="match status" value="1"/>
</dbReference>
<dbReference type="PANTHER" id="PTHR30126">
    <property type="entry name" value="HTH-TYPE TRANSCRIPTIONAL REGULATOR"/>
    <property type="match status" value="1"/>
</dbReference>
<evidence type="ECO:0000313" key="6">
    <source>
        <dbReference type="EMBL" id="VAX05340.1"/>
    </source>
</evidence>
<dbReference type="CDD" id="cd05466">
    <property type="entry name" value="PBP2_LTTR_substrate"/>
    <property type="match status" value="1"/>
</dbReference>
<accession>A0A3B1B4Y8</accession>
<dbReference type="EMBL" id="UOFV01000532">
    <property type="protein sequence ID" value="VAX05340.1"/>
    <property type="molecule type" value="Genomic_DNA"/>
</dbReference>
<proteinExistence type="inferred from homology"/>